<proteinExistence type="predicted"/>
<dbReference type="Proteomes" id="UP001159363">
    <property type="component" value="Chromosome 3"/>
</dbReference>
<protein>
    <recommendedName>
        <fullName evidence="3">DDE Tnp4 domain-containing protein</fullName>
    </recommendedName>
</protein>
<evidence type="ECO:0000313" key="4">
    <source>
        <dbReference type="EMBL" id="KAJ8888792.1"/>
    </source>
</evidence>
<dbReference type="EMBL" id="JARBHB010000003">
    <property type="protein sequence ID" value="KAJ8888792.1"/>
    <property type="molecule type" value="Genomic_DNA"/>
</dbReference>
<comment type="cofactor">
    <cofactor evidence="1">
        <name>a divalent metal cation</name>
        <dbReference type="ChEBI" id="CHEBI:60240"/>
    </cofactor>
</comment>
<sequence>MVMQALKDSLSYYYNDKGTYIIVLIADVDAQYRFTHIDVGCNGRVSDGGVFGRSALYHALESGELPMPRPKCLPGRRREIPYFFVADDAFALRSFIMKPYPFRGLSFSERVFNYRLSRARRVVENSFAIAANEFRVLRKPMSEPTKSEKVVLALCALHNFLISRRGQRYIHVGSLDTGRTDSYIIPGEWCQKGNPESTWYPLQQTGRRQGGQSDREDLQVYFISRQGEVSWQYGRM</sequence>
<feature type="domain" description="DDE Tnp4" evidence="3">
    <location>
        <begin position="6"/>
        <end position="159"/>
    </location>
</feature>
<gene>
    <name evidence="4" type="ORF">PR048_008284</name>
</gene>
<evidence type="ECO:0000256" key="1">
    <source>
        <dbReference type="ARBA" id="ARBA00001968"/>
    </source>
</evidence>
<comment type="caution">
    <text evidence="4">The sequence shown here is derived from an EMBL/GenBank/DDBJ whole genome shotgun (WGS) entry which is preliminary data.</text>
</comment>
<evidence type="ECO:0000256" key="2">
    <source>
        <dbReference type="ARBA" id="ARBA00022723"/>
    </source>
</evidence>
<accession>A0ABQ9HWN9</accession>
<keyword evidence="5" id="KW-1185">Reference proteome</keyword>
<reference evidence="4 5" key="1">
    <citation type="submission" date="2023-02" db="EMBL/GenBank/DDBJ databases">
        <title>LHISI_Scaffold_Assembly.</title>
        <authorList>
            <person name="Stuart O.P."/>
            <person name="Cleave R."/>
            <person name="Magrath M.J.L."/>
            <person name="Mikheyev A.S."/>
        </authorList>
    </citation>
    <scope>NUCLEOTIDE SEQUENCE [LARGE SCALE GENOMIC DNA]</scope>
    <source>
        <strain evidence="4">Daus_M_001</strain>
        <tissue evidence="4">Leg muscle</tissue>
    </source>
</reference>
<dbReference type="Pfam" id="PF13359">
    <property type="entry name" value="DDE_Tnp_4"/>
    <property type="match status" value="1"/>
</dbReference>
<evidence type="ECO:0000259" key="3">
    <source>
        <dbReference type="Pfam" id="PF13359"/>
    </source>
</evidence>
<dbReference type="InterPro" id="IPR027806">
    <property type="entry name" value="HARBI1_dom"/>
</dbReference>
<evidence type="ECO:0000313" key="5">
    <source>
        <dbReference type="Proteomes" id="UP001159363"/>
    </source>
</evidence>
<organism evidence="4 5">
    <name type="scientific">Dryococelus australis</name>
    <dbReference type="NCBI Taxonomy" id="614101"/>
    <lineage>
        <taxon>Eukaryota</taxon>
        <taxon>Metazoa</taxon>
        <taxon>Ecdysozoa</taxon>
        <taxon>Arthropoda</taxon>
        <taxon>Hexapoda</taxon>
        <taxon>Insecta</taxon>
        <taxon>Pterygota</taxon>
        <taxon>Neoptera</taxon>
        <taxon>Polyneoptera</taxon>
        <taxon>Phasmatodea</taxon>
        <taxon>Verophasmatodea</taxon>
        <taxon>Anareolatae</taxon>
        <taxon>Phasmatidae</taxon>
        <taxon>Eurycanthinae</taxon>
        <taxon>Dryococelus</taxon>
    </lineage>
</organism>
<name>A0ABQ9HWN9_9NEOP</name>
<keyword evidence="2" id="KW-0479">Metal-binding</keyword>